<dbReference type="PROSITE" id="PS51257">
    <property type="entry name" value="PROKAR_LIPOPROTEIN"/>
    <property type="match status" value="1"/>
</dbReference>
<dbReference type="EMBL" id="CP120366">
    <property type="protein sequence ID" value="WHS96548.1"/>
    <property type="molecule type" value="Genomic_DNA"/>
</dbReference>
<evidence type="ECO:0000313" key="1">
    <source>
        <dbReference type="EMBL" id="WHS96548.1"/>
    </source>
</evidence>
<gene>
    <name evidence="1" type="ORF">PZL22_005451</name>
</gene>
<dbReference type="RefSeq" id="WP_014530973.1">
    <property type="nucleotide sequence ID" value="NZ_CP120366.1"/>
</dbReference>
<protein>
    <submittedName>
        <fullName evidence="1">Uncharacterized protein</fullName>
    </submittedName>
</protein>
<name>A0ABY8TIN9_9HYPH</name>
<organism evidence="1 2">
    <name type="scientific">Sinorhizobium kummerowiae</name>
    <dbReference type="NCBI Taxonomy" id="158892"/>
    <lineage>
        <taxon>Bacteria</taxon>
        <taxon>Pseudomonadati</taxon>
        <taxon>Pseudomonadota</taxon>
        <taxon>Alphaproteobacteria</taxon>
        <taxon>Hyphomicrobiales</taxon>
        <taxon>Rhizobiaceae</taxon>
        <taxon>Sinorhizobium/Ensifer group</taxon>
        <taxon>Sinorhizobium</taxon>
    </lineage>
</organism>
<geneLocation type="plasmid" evidence="1 2">
    <name>pSkuCCBAU71714a</name>
</geneLocation>
<keyword evidence="1" id="KW-0614">Plasmid</keyword>
<sequence length="303" mass="32550">MRPILVLMGQLMGSFHLSSLAVRIIGAGAVGMACGYLLQRRGHKPLHVSMRGAPLRELPVAMQGTARGRYRPEAATHASPTDITLFAVGPHEVAGALATWGQPDGRNLVFCAHPEPQEGAVMVFPQISAEICPMRGLGIVTSGAVEICNKSQPHAPGLLLKLGFRLVRMVTRAHFAGRALQTAASYVVLLALSRGEMTRDQVSQVLLIDIMRLLMEAMRGAEIAVQLPDGCSRAFAELALHICAPTSAENDVLSQNLEALMATPQRKLRGHLALYEAPWRRHGPASDGLAARLIDFATSKPVL</sequence>
<reference evidence="1 2" key="1">
    <citation type="submission" date="2023-03" db="EMBL/GenBank/DDBJ databases">
        <authorList>
            <person name="Menendez E."/>
            <person name="Kaur S."/>
            <person name="Flores-Felix J.D."/>
            <person name="diCenzo G.C."/>
            <person name="Peix A."/>
            <person name="Velazquez E."/>
        </authorList>
    </citation>
    <scope>NUCLEOTIDE SEQUENCE [LARGE SCALE GENOMIC DNA]</scope>
    <source>
        <strain evidence="1 2">CCBAU 71714</strain>
        <plasmid evidence="1 2">pSkuCCBAU71714a</plasmid>
    </source>
</reference>
<dbReference type="Proteomes" id="UP001233264">
    <property type="component" value="Plasmid pSkuCCBAU71714a"/>
</dbReference>
<proteinExistence type="predicted"/>
<accession>A0ABY8TIN9</accession>
<keyword evidence="2" id="KW-1185">Reference proteome</keyword>
<dbReference type="Gene3D" id="3.40.50.720">
    <property type="entry name" value="NAD(P)-binding Rossmann-like Domain"/>
    <property type="match status" value="1"/>
</dbReference>
<evidence type="ECO:0000313" key="2">
    <source>
        <dbReference type="Proteomes" id="UP001233264"/>
    </source>
</evidence>